<gene>
    <name evidence="1" type="ORF">KSF_087780</name>
</gene>
<evidence type="ECO:0000313" key="2">
    <source>
        <dbReference type="Proteomes" id="UP000597444"/>
    </source>
</evidence>
<sequence length="67" mass="7957">MHIIMQFPNILVLLQIWIARTYHNLPFQLRIWLMQNGSVFIQKDTDHYLNLGKSVEVGYVWILLIGC</sequence>
<protein>
    <submittedName>
        <fullName evidence="1">Uncharacterized protein</fullName>
    </submittedName>
</protein>
<proteinExistence type="predicted"/>
<keyword evidence="2" id="KW-1185">Reference proteome</keyword>
<dbReference type="Proteomes" id="UP000597444">
    <property type="component" value="Unassembled WGS sequence"/>
</dbReference>
<dbReference type="EMBL" id="BNJK01000002">
    <property type="protein sequence ID" value="GHO98730.1"/>
    <property type="molecule type" value="Genomic_DNA"/>
</dbReference>
<accession>A0A8J3IXR5</accession>
<reference evidence="1" key="1">
    <citation type="submission" date="2020-10" db="EMBL/GenBank/DDBJ databases">
        <title>Taxonomic study of unclassified bacteria belonging to the class Ktedonobacteria.</title>
        <authorList>
            <person name="Yabe S."/>
            <person name="Wang C.M."/>
            <person name="Zheng Y."/>
            <person name="Sakai Y."/>
            <person name="Cavaletti L."/>
            <person name="Monciardini P."/>
            <person name="Donadio S."/>
        </authorList>
    </citation>
    <scope>NUCLEOTIDE SEQUENCE</scope>
    <source>
        <strain evidence="1">ID150040</strain>
    </source>
</reference>
<organism evidence="1 2">
    <name type="scientific">Reticulibacter mediterranei</name>
    <dbReference type="NCBI Taxonomy" id="2778369"/>
    <lineage>
        <taxon>Bacteria</taxon>
        <taxon>Bacillati</taxon>
        <taxon>Chloroflexota</taxon>
        <taxon>Ktedonobacteria</taxon>
        <taxon>Ktedonobacterales</taxon>
        <taxon>Reticulibacteraceae</taxon>
        <taxon>Reticulibacter</taxon>
    </lineage>
</organism>
<comment type="caution">
    <text evidence="1">The sequence shown here is derived from an EMBL/GenBank/DDBJ whole genome shotgun (WGS) entry which is preliminary data.</text>
</comment>
<evidence type="ECO:0000313" key="1">
    <source>
        <dbReference type="EMBL" id="GHO98730.1"/>
    </source>
</evidence>
<dbReference type="AlphaFoldDB" id="A0A8J3IXR5"/>
<name>A0A8J3IXR5_9CHLR</name>